<name>A0ABQ5DE01_9ASTR</name>
<keyword evidence="1" id="KW-0472">Membrane</keyword>
<protein>
    <submittedName>
        <fullName evidence="2">Uncharacterized protein</fullName>
    </submittedName>
</protein>
<evidence type="ECO:0000256" key="1">
    <source>
        <dbReference type="SAM" id="Phobius"/>
    </source>
</evidence>
<reference evidence="2" key="1">
    <citation type="journal article" date="2022" name="Int. J. Mol. Sci.">
        <title>Draft Genome of Tanacetum Coccineum: Genomic Comparison of Closely Related Tanacetum-Family Plants.</title>
        <authorList>
            <person name="Yamashiro T."/>
            <person name="Shiraishi A."/>
            <person name="Nakayama K."/>
            <person name="Satake H."/>
        </authorList>
    </citation>
    <scope>NUCLEOTIDE SEQUENCE</scope>
</reference>
<reference evidence="2" key="2">
    <citation type="submission" date="2022-01" db="EMBL/GenBank/DDBJ databases">
        <authorList>
            <person name="Yamashiro T."/>
            <person name="Shiraishi A."/>
            <person name="Satake H."/>
            <person name="Nakayama K."/>
        </authorList>
    </citation>
    <scope>NUCLEOTIDE SEQUENCE</scope>
</reference>
<organism evidence="2 3">
    <name type="scientific">Tanacetum coccineum</name>
    <dbReference type="NCBI Taxonomy" id="301880"/>
    <lineage>
        <taxon>Eukaryota</taxon>
        <taxon>Viridiplantae</taxon>
        <taxon>Streptophyta</taxon>
        <taxon>Embryophyta</taxon>
        <taxon>Tracheophyta</taxon>
        <taxon>Spermatophyta</taxon>
        <taxon>Magnoliopsida</taxon>
        <taxon>eudicotyledons</taxon>
        <taxon>Gunneridae</taxon>
        <taxon>Pentapetalae</taxon>
        <taxon>asterids</taxon>
        <taxon>campanulids</taxon>
        <taxon>Asterales</taxon>
        <taxon>Asteraceae</taxon>
        <taxon>Asteroideae</taxon>
        <taxon>Anthemideae</taxon>
        <taxon>Anthemidinae</taxon>
        <taxon>Tanacetum</taxon>
    </lineage>
</organism>
<keyword evidence="1" id="KW-1133">Transmembrane helix</keyword>
<keyword evidence="3" id="KW-1185">Reference proteome</keyword>
<comment type="caution">
    <text evidence="2">The sequence shown here is derived from an EMBL/GenBank/DDBJ whole genome shotgun (WGS) entry which is preliminary data.</text>
</comment>
<keyword evidence="1" id="KW-0812">Transmembrane</keyword>
<gene>
    <name evidence="2" type="ORF">Tco_0925483</name>
</gene>
<dbReference type="EMBL" id="BQNB010015018">
    <property type="protein sequence ID" value="GJT35064.1"/>
    <property type="molecule type" value="Genomic_DNA"/>
</dbReference>
<dbReference type="Proteomes" id="UP001151760">
    <property type="component" value="Unassembled WGS sequence"/>
</dbReference>
<proteinExistence type="predicted"/>
<sequence length="111" mass="11838">MTTLKLPSLIGIRSILKGGIFSIEARDMDTKLLSVPESNNNLARFLSQMTHLVANITLDSARSYVMQMAFLTQGTVSTVVGVGVTVVVVIIVAVVVVVESSSVVKLSFVIT</sequence>
<feature type="transmembrane region" description="Helical" evidence="1">
    <location>
        <begin position="76"/>
        <end position="98"/>
    </location>
</feature>
<evidence type="ECO:0000313" key="3">
    <source>
        <dbReference type="Proteomes" id="UP001151760"/>
    </source>
</evidence>
<accession>A0ABQ5DE01</accession>
<evidence type="ECO:0000313" key="2">
    <source>
        <dbReference type="EMBL" id="GJT35064.1"/>
    </source>
</evidence>